<evidence type="ECO:0000313" key="2">
    <source>
        <dbReference type="EMBL" id="KAF7921234.1"/>
    </source>
</evidence>
<feature type="compositionally biased region" description="Polar residues" evidence="1">
    <location>
        <begin position="45"/>
        <end position="57"/>
    </location>
</feature>
<feature type="compositionally biased region" description="Basic and acidic residues" evidence="1">
    <location>
        <begin position="7"/>
        <end position="16"/>
    </location>
</feature>
<comment type="caution">
    <text evidence="2">The sequence shown here is derived from an EMBL/GenBank/DDBJ whole genome shotgun (WGS) entry which is preliminary data.</text>
</comment>
<feature type="compositionally biased region" description="Low complexity" evidence="1">
    <location>
        <begin position="58"/>
        <end position="71"/>
    </location>
</feature>
<feature type="compositionally biased region" description="Polar residues" evidence="1">
    <location>
        <begin position="21"/>
        <end position="37"/>
    </location>
</feature>
<feature type="region of interest" description="Disordered" evidence="1">
    <location>
        <begin position="155"/>
        <end position="188"/>
    </location>
</feature>
<gene>
    <name evidence="2" type="ORF">EAE98_008660</name>
</gene>
<feature type="compositionally biased region" description="Basic and acidic residues" evidence="1">
    <location>
        <begin position="72"/>
        <end position="84"/>
    </location>
</feature>
<evidence type="ECO:0000313" key="3">
    <source>
        <dbReference type="Proteomes" id="UP000783213"/>
    </source>
</evidence>
<keyword evidence="3" id="KW-1185">Reference proteome</keyword>
<sequence>MSYNNYRHQDNRHRLQDFTPRASQPPTTSYISPSYRQHTPRYATTAPQSDVPSRWSDTNSTTNLSETTSLTESEKERLVHEETEGDRRRYEQWKKWARERKEEYWKEWAREQEREDRLKSAAANARRQERRYRLQVLERQIREYEDLILEADRKRKEADGQRREADRRAMLRTSSSDNNHSRSERATRYAVGTSDRRLLYTHLSDEALIGIAKECEKRSERSWRH</sequence>
<reference evidence="2 3" key="1">
    <citation type="journal article" date="2020" name="Genome Biol. Evol.">
        <title>Comparative genomics of Sclerotiniaceae.</title>
        <authorList>
            <person name="Valero Jimenez C.A."/>
            <person name="Steentjes M."/>
            <person name="Scholten O.E."/>
            <person name="Van Kan J.A.L."/>
        </authorList>
    </citation>
    <scope>NUCLEOTIDE SEQUENCE [LARGE SCALE GENOMIC DNA]</scope>
    <source>
        <strain evidence="2 3">B1</strain>
    </source>
</reference>
<proteinExistence type="predicted"/>
<name>A0ABQ7IE49_9HELO</name>
<dbReference type="Proteomes" id="UP000783213">
    <property type="component" value="Unassembled WGS sequence"/>
</dbReference>
<evidence type="ECO:0008006" key="4">
    <source>
        <dbReference type="Google" id="ProtNLM"/>
    </source>
</evidence>
<evidence type="ECO:0000256" key="1">
    <source>
        <dbReference type="SAM" id="MobiDB-lite"/>
    </source>
</evidence>
<protein>
    <recommendedName>
        <fullName evidence="4">BZIP domain-containing protein</fullName>
    </recommendedName>
</protein>
<feature type="compositionally biased region" description="Basic and acidic residues" evidence="1">
    <location>
        <begin position="155"/>
        <end position="169"/>
    </location>
</feature>
<dbReference type="RefSeq" id="XP_038807364.1">
    <property type="nucleotide sequence ID" value="XM_038956283.1"/>
</dbReference>
<organism evidence="2 3">
    <name type="scientific">Botrytis deweyae</name>
    <dbReference type="NCBI Taxonomy" id="2478750"/>
    <lineage>
        <taxon>Eukaryota</taxon>
        <taxon>Fungi</taxon>
        <taxon>Dikarya</taxon>
        <taxon>Ascomycota</taxon>
        <taxon>Pezizomycotina</taxon>
        <taxon>Leotiomycetes</taxon>
        <taxon>Helotiales</taxon>
        <taxon>Sclerotiniaceae</taxon>
        <taxon>Botrytis</taxon>
    </lineage>
</organism>
<dbReference type="GeneID" id="62235433"/>
<dbReference type="EMBL" id="RCSX01000023">
    <property type="protein sequence ID" value="KAF7921234.1"/>
    <property type="molecule type" value="Genomic_DNA"/>
</dbReference>
<feature type="region of interest" description="Disordered" evidence="1">
    <location>
        <begin position="1"/>
        <end position="84"/>
    </location>
</feature>
<accession>A0ABQ7IE49</accession>